<dbReference type="Proteomes" id="UP001189429">
    <property type="component" value="Unassembled WGS sequence"/>
</dbReference>
<feature type="non-terminal residue" evidence="1">
    <location>
        <position position="54"/>
    </location>
</feature>
<name>A0ABN9R1N6_9DINO</name>
<organism evidence="1 2">
    <name type="scientific">Prorocentrum cordatum</name>
    <dbReference type="NCBI Taxonomy" id="2364126"/>
    <lineage>
        <taxon>Eukaryota</taxon>
        <taxon>Sar</taxon>
        <taxon>Alveolata</taxon>
        <taxon>Dinophyceae</taxon>
        <taxon>Prorocentrales</taxon>
        <taxon>Prorocentraceae</taxon>
        <taxon>Prorocentrum</taxon>
    </lineage>
</organism>
<comment type="caution">
    <text evidence="1">The sequence shown here is derived from an EMBL/GenBank/DDBJ whole genome shotgun (WGS) entry which is preliminary data.</text>
</comment>
<feature type="non-terminal residue" evidence="1">
    <location>
        <position position="1"/>
    </location>
</feature>
<protein>
    <submittedName>
        <fullName evidence="1">Uncharacterized protein</fullName>
    </submittedName>
</protein>
<proteinExistence type="predicted"/>
<keyword evidence="2" id="KW-1185">Reference proteome</keyword>
<accession>A0ABN9R1N6</accession>
<evidence type="ECO:0000313" key="1">
    <source>
        <dbReference type="EMBL" id="CAK0811697.1"/>
    </source>
</evidence>
<gene>
    <name evidence="1" type="ORF">PCOR1329_LOCUS16207</name>
</gene>
<sequence length="54" mass="6029">AARIAAVAFIDADGEHLDFNMGDDRTTRFVNGEALNPDVTELHIDYVKRTCTFD</sequence>
<evidence type="ECO:0000313" key="2">
    <source>
        <dbReference type="Proteomes" id="UP001189429"/>
    </source>
</evidence>
<dbReference type="EMBL" id="CAUYUJ010004956">
    <property type="protein sequence ID" value="CAK0811697.1"/>
    <property type="molecule type" value="Genomic_DNA"/>
</dbReference>
<reference evidence="1" key="1">
    <citation type="submission" date="2023-10" db="EMBL/GenBank/DDBJ databases">
        <authorList>
            <person name="Chen Y."/>
            <person name="Shah S."/>
            <person name="Dougan E. K."/>
            <person name="Thang M."/>
            <person name="Chan C."/>
        </authorList>
    </citation>
    <scope>NUCLEOTIDE SEQUENCE [LARGE SCALE GENOMIC DNA]</scope>
</reference>